<sequence length="734" mass="80142">MLASSSRHFINGLSGTSLRSCSSLAGPSRRPYDPSTTRTSVPTPTSLHRPFCSLTRPTSFATTSKPPSKAPRLSHPIRSFTTSQSRLVPPPATTTASPSTNPANAPLLPNKSIDPDAVSKIVSEKSQAKTDWTIIKKLAVNIWPKESFSTKARVVGALILLVGGKVLNVQVPFFFKDIVDSLNVPITADTTVWVLAGAAIAGYGTARVLTTLFGELRNAIFASISQGAIRKVARETFEHLLSMDMKFHLERQTGGLTRAIDRGTKGISFILSSIVFHVVPTALEITMVCGILSWKFGWDFAAVTAITMGLYTWFTVQTTAWRTKFRKQANAADNKGATVAVDSLINYEAVKAFNNEKYEVAQYDATLKTYESASVKIATSLAALNSGQNFIFSSALTMMMLLAAQGIVKGTMTVGDLVMVNQLVFQLSLPLNFLGTVYRELRQSLIDMEVMFNLQAVSANVADKPTSKPLSLKGGEIRFENVSFGYHHARPIFKDLSFTIPAGRKVAIVGPSGCGKSTVFRLLFRFYDSNSGRILIDGQDIKDIQLSSLRKAIGVVPQDTPLFHADILHNIRYGNLEATDEQVFEAARKAQVDKTIDRLPDRYATKVGERGLMISGGEKQRLAVARLLLKDPPILFFDEATSALDVYTETELMRNINEALVGGGKTSVFIAHRLRTISDADLIIVLRDGSVAEQGSHEELMAIPGGVYRRLWEAQLTESTAAPVDKADVVEVQR</sequence>
<dbReference type="InterPro" id="IPR003593">
    <property type="entry name" value="AAA+_ATPase"/>
</dbReference>
<evidence type="ECO:0000256" key="4">
    <source>
        <dbReference type="ARBA" id="ARBA00022692"/>
    </source>
</evidence>
<accession>A0AAD9D237</accession>
<evidence type="ECO:0000256" key="14">
    <source>
        <dbReference type="SAM" id="MobiDB-lite"/>
    </source>
</evidence>
<dbReference type="GO" id="GO:0006879">
    <property type="term" value="P:intracellular iron ion homeostasis"/>
    <property type="evidence" value="ECO:0007669"/>
    <property type="project" value="TreeGrafter"/>
</dbReference>
<dbReference type="GO" id="GO:0005743">
    <property type="term" value="C:mitochondrial inner membrane"/>
    <property type="evidence" value="ECO:0007669"/>
    <property type="project" value="UniProtKB-SubCell"/>
</dbReference>
<dbReference type="CDD" id="cd18582">
    <property type="entry name" value="ABC_6TM_ATM1_ABCB7"/>
    <property type="match status" value="1"/>
</dbReference>
<comment type="similarity">
    <text evidence="11">Belongs to the ABC transporter superfamily. ABCB family. Heavy Metal importer (TC 3.A.1.210) subfamily.</text>
</comment>
<dbReference type="PANTHER" id="PTHR24221:SF402">
    <property type="entry name" value="IRON-SULFUR CLUSTERS TRANSPORTER ABCB7, MITOCHONDRIAL"/>
    <property type="match status" value="1"/>
</dbReference>
<keyword evidence="8" id="KW-1278">Translocase</keyword>
<evidence type="ECO:0000256" key="13">
    <source>
        <dbReference type="ARBA" id="ARBA00040792"/>
    </source>
</evidence>
<evidence type="ECO:0000256" key="3">
    <source>
        <dbReference type="ARBA" id="ARBA00022448"/>
    </source>
</evidence>
<dbReference type="Proteomes" id="UP001182556">
    <property type="component" value="Unassembled WGS sequence"/>
</dbReference>
<feature type="compositionally biased region" description="Polar residues" evidence="14">
    <location>
        <begin position="55"/>
        <end position="66"/>
    </location>
</feature>
<dbReference type="InterPro" id="IPR011527">
    <property type="entry name" value="ABC1_TM_dom"/>
</dbReference>
<evidence type="ECO:0000256" key="10">
    <source>
        <dbReference type="ARBA" id="ARBA00023136"/>
    </source>
</evidence>
<dbReference type="GO" id="GO:0140466">
    <property type="term" value="P:iron-sulfur cluster export from the mitochondrion"/>
    <property type="evidence" value="ECO:0007669"/>
    <property type="project" value="UniProtKB-ARBA"/>
</dbReference>
<comment type="subunit">
    <text evidence="2">Homodimer.</text>
</comment>
<dbReference type="PROSITE" id="PS50929">
    <property type="entry name" value="ABC_TM1F"/>
    <property type="match status" value="1"/>
</dbReference>
<keyword evidence="6" id="KW-0496">Mitochondrion</keyword>
<feature type="region of interest" description="Disordered" evidence="14">
    <location>
        <begin position="16"/>
        <end position="112"/>
    </location>
</feature>
<keyword evidence="6" id="KW-0999">Mitochondrion inner membrane</keyword>
<keyword evidence="9 15" id="KW-1133">Transmembrane helix</keyword>
<dbReference type="InterPro" id="IPR017871">
    <property type="entry name" value="ABC_transporter-like_CS"/>
</dbReference>
<dbReference type="GO" id="GO:0016887">
    <property type="term" value="F:ATP hydrolysis activity"/>
    <property type="evidence" value="ECO:0007669"/>
    <property type="project" value="InterPro"/>
</dbReference>
<evidence type="ECO:0000256" key="2">
    <source>
        <dbReference type="ARBA" id="ARBA00011738"/>
    </source>
</evidence>
<dbReference type="PANTHER" id="PTHR24221">
    <property type="entry name" value="ATP-BINDING CASSETTE SUB-FAMILY B"/>
    <property type="match status" value="1"/>
</dbReference>
<reference evidence="18" key="1">
    <citation type="submission" date="2023-02" db="EMBL/GenBank/DDBJ databases">
        <title>Identification and recombinant expression of a fungal hydrolase from Papiliotrema laurentii that hydrolyzes apple cutin and clears colloidal polyester polyurethane.</title>
        <authorList>
            <consortium name="DOE Joint Genome Institute"/>
            <person name="Roman V.A."/>
            <person name="Bojanowski C."/>
            <person name="Crable B.R."/>
            <person name="Wagner D.N."/>
            <person name="Hung C.S."/>
            <person name="Nadeau L.J."/>
            <person name="Schratz L."/>
            <person name="Haridas S."/>
            <person name="Pangilinan J."/>
            <person name="Lipzen A."/>
            <person name="Na H."/>
            <person name="Yan M."/>
            <person name="Ng V."/>
            <person name="Grigoriev I.V."/>
            <person name="Spatafora J.W."/>
            <person name="Barlow D."/>
            <person name="Biffinger J."/>
            <person name="Kelley-Loughnane N."/>
            <person name="Varaljay V.A."/>
            <person name="Crookes-Goodson W.J."/>
        </authorList>
    </citation>
    <scope>NUCLEOTIDE SEQUENCE</scope>
    <source>
        <strain evidence="18">5307AH</strain>
    </source>
</reference>
<dbReference type="FunFam" id="1.20.1560.10:FF:000004">
    <property type="entry name" value="ATP-binding cassette sub-family B member 7"/>
    <property type="match status" value="1"/>
</dbReference>
<evidence type="ECO:0000256" key="9">
    <source>
        <dbReference type="ARBA" id="ARBA00022989"/>
    </source>
</evidence>
<feature type="transmembrane region" description="Helical" evidence="15">
    <location>
        <begin position="267"/>
        <end position="294"/>
    </location>
</feature>
<evidence type="ECO:0000313" key="18">
    <source>
        <dbReference type="EMBL" id="KAK1923496.1"/>
    </source>
</evidence>
<dbReference type="InterPro" id="IPR003439">
    <property type="entry name" value="ABC_transporter-like_ATP-bd"/>
</dbReference>
<feature type="compositionally biased region" description="Low complexity" evidence="14">
    <location>
        <begin position="93"/>
        <end position="106"/>
    </location>
</feature>
<keyword evidence="3" id="KW-0813">Transport</keyword>
<dbReference type="GO" id="GO:0005524">
    <property type="term" value="F:ATP binding"/>
    <property type="evidence" value="ECO:0007669"/>
    <property type="project" value="UniProtKB-KW"/>
</dbReference>
<name>A0AAD9D237_PAPLA</name>
<dbReference type="Gene3D" id="1.20.1560.10">
    <property type="entry name" value="ABC transporter type 1, transmembrane domain"/>
    <property type="match status" value="1"/>
</dbReference>
<evidence type="ECO:0000256" key="12">
    <source>
        <dbReference type="ARBA" id="ARBA00039906"/>
    </source>
</evidence>
<keyword evidence="7 18" id="KW-0067">ATP-binding</keyword>
<dbReference type="InterPro" id="IPR039421">
    <property type="entry name" value="Type_1_exporter"/>
</dbReference>
<dbReference type="GO" id="GO:0140359">
    <property type="term" value="F:ABC-type transporter activity"/>
    <property type="evidence" value="ECO:0007669"/>
    <property type="project" value="InterPro"/>
</dbReference>
<dbReference type="Pfam" id="PF00005">
    <property type="entry name" value="ABC_tran"/>
    <property type="match status" value="1"/>
</dbReference>
<comment type="caution">
    <text evidence="18">The sequence shown here is derived from an EMBL/GenBank/DDBJ whole genome shotgun (WGS) entry which is preliminary data.</text>
</comment>
<dbReference type="AlphaFoldDB" id="A0AAD9D237"/>
<dbReference type="PROSITE" id="PS00211">
    <property type="entry name" value="ABC_TRANSPORTER_1"/>
    <property type="match status" value="1"/>
</dbReference>
<feature type="compositionally biased region" description="Polar residues" evidence="14">
    <location>
        <begin position="16"/>
        <end position="25"/>
    </location>
</feature>
<keyword evidence="5" id="KW-0547">Nucleotide-binding</keyword>
<dbReference type="InterPro" id="IPR027417">
    <property type="entry name" value="P-loop_NTPase"/>
</dbReference>
<feature type="transmembrane region" description="Helical" evidence="15">
    <location>
        <begin position="390"/>
        <end position="408"/>
    </location>
</feature>
<feature type="transmembrane region" description="Helical" evidence="15">
    <location>
        <begin position="300"/>
        <end position="321"/>
    </location>
</feature>
<dbReference type="FunFam" id="3.40.50.300:FF:000186">
    <property type="entry name" value="ATP-binding cassette sub-family B member 7, mitochondrial"/>
    <property type="match status" value="1"/>
</dbReference>
<gene>
    <name evidence="18" type="ORF">DB88DRAFT_491426</name>
</gene>
<keyword evidence="4 15" id="KW-0812">Transmembrane</keyword>
<comment type="subcellular location">
    <subcellularLocation>
        <location evidence="1">Mitochondrion inner membrane</location>
        <topology evidence="1">Multi-pass membrane protein</topology>
    </subcellularLocation>
</comment>
<evidence type="ECO:0000256" key="1">
    <source>
        <dbReference type="ARBA" id="ARBA00004448"/>
    </source>
</evidence>
<evidence type="ECO:0000256" key="7">
    <source>
        <dbReference type="ARBA" id="ARBA00022840"/>
    </source>
</evidence>
<dbReference type="SUPFAM" id="SSF90123">
    <property type="entry name" value="ABC transporter transmembrane region"/>
    <property type="match status" value="1"/>
</dbReference>
<evidence type="ECO:0000256" key="11">
    <source>
        <dbReference type="ARBA" id="ARBA00024363"/>
    </source>
</evidence>
<dbReference type="EMBL" id="JAODAN010000006">
    <property type="protein sequence ID" value="KAK1923496.1"/>
    <property type="molecule type" value="Genomic_DNA"/>
</dbReference>
<dbReference type="SMART" id="SM00382">
    <property type="entry name" value="AAA"/>
    <property type="match status" value="1"/>
</dbReference>
<feature type="domain" description="ABC transporter" evidence="16">
    <location>
        <begin position="477"/>
        <end position="713"/>
    </location>
</feature>
<keyword evidence="10 15" id="KW-0472">Membrane</keyword>
<evidence type="ECO:0000259" key="16">
    <source>
        <dbReference type="PROSITE" id="PS50893"/>
    </source>
</evidence>
<evidence type="ECO:0000256" key="6">
    <source>
        <dbReference type="ARBA" id="ARBA00022792"/>
    </source>
</evidence>
<evidence type="ECO:0000259" key="17">
    <source>
        <dbReference type="PROSITE" id="PS50929"/>
    </source>
</evidence>
<feature type="compositionally biased region" description="Low complexity" evidence="14">
    <location>
        <begin position="34"/>
        <end position="46"/>
    </location>
</feature>
<dbReference type="PROSITE" id="PS50893">
    <property type="entry name" value="ABC_TRANSPORTER_2"/>
    <property type="match status" value="1"/>
</dbReference>
<keyword evidence="19" id="KW-1185">Reference proteome</keyword>
<proteinExistence type="inferred from homology"/>
<organism evidence="18 19">
    <name type="scientific">Papiliotrema laurentii</name>
    <name type="common">Cryptococcus laurentii</name>
    <dbReference type="NCBI Taxonomy" id="5418"/>
    <lineage>
        <taxon>Eukaryota</taxon>
        <taxon>Fungi</taxon>
        <taxon>Dikarya</taxon>
        <taxon>Basidiomycota</taxon>
        <taxon>Agaricomycotina</taxon>
        <taxon>Tremellomycetes</taxon>
        <taxon>Tremellales</taxon>
        <taxon>Rhynchogastremaceae</taxon>
        <taxon>Papiliotrema</taxon>
    </lineage>
</organism>
<protein>
    <recommendedName>
        <fullName evidence="12">Iron-sulfur clusters transporter ATM1, mitochondrial</fullName>
    </recommendedName>
    <alternativeName>
        <fullName evidence="13">Iron-sulfur clusters transporter atm1, mitochondrial</fullName>
    </alternativeName>
</protein>
<evidence type="ECO:0000256" key="5">
    <source>
        <dbReference type="ARBA" id="ARBA00022741"/>
    </source>
</evidence>
<dbReference type="Gene3D" id="3.40.50.300">
    <property type="entry name" value="P-loop containing nucleotide triphosphate hydrolases"/>
    <property type="match status" value="1"/>
</dbReference>
<evidence type="ECO:0000313" key="19">
    <source>
        <dbReference type="Proteomes" id="UP001182556"/>
    </source>
</evidence>
<dbReference type="CDD" id="cd03253">
    <property type="entry name" value="ABCC_ATM1_transporter"/>
    <property type="match status" value="1"/>
</dbReference>
<evidence type="ECO:0000256" key="8">
    <source>
        <dbReference type="ARBA" id="ARBA00022967"/>
    </source>
</evidence>
<dbReference type="InterPro" id="IPR036640">
    <property type="entry name" value="ABC1_TM_sf"/>
</dbReference>
<feature type="domain" description="ABC transmembrane type-1" evidence="17">
    <location>
        <begin position="155"/>
        <end position="443"/>
    </location>
</feature>
<evidence type="ECO:0000256" key="15">
    <source>
        <dbReference type="SAM" id="Phobius"/>
    </source>
</evidence>
<dbReference type="SUPFAM" id="SSF52540">
    <property type="entry name" value="P-loop containing nucleoside triphosphate hydrolases"/>
    <property type="match status" value="1"/>
</dbReference>
<dbReference type="Pfam" id="PF00664">
    <property type="entry name" value="ABC_membrane"/>
    <property type="match status" value="1"/>
</dbReference>